<proteinExistence type="inferred from homology"/>
<keyword evidence="3" id="KW-0863">Zinc-finger</keyword>
<dbReference type="Pfam" id="PF04570">
    <property type="entry name" value="zf-FLZ"/>
    <property type="match status" value="1"/>
</dbReference>
<evidence type="ECO:0000313" key="7">
    <source>
        <dbReference type="EMBL" id="KFK35460.1"/>
    </source>
</evidence>
<keyword evidence="3" id="KW-0862">Zinc</keyword>
<protein>
    <recommendedName>
        <fullName evidence="6">FLZ-type domain-containing protein</fullName>
    </recommendedName>
</protein>
<evidence type="ECO:0000256" key="1">
    <source>
        <dbReference type="ARBA" id="ARBA00009374"/>
    </source>
</evidence>
<keyword evidence="2" id="KW-0479">Metal-binding</keyword>
<evidence type="ECO:0000256" key="5">
    <source>
        <dbReference type="SAM" id="MobiDB-lite"/>
    </source>
</evidence>
<evidence type="ECO:0000256" key="4">
    <source>
        <dbReference type="PROSITE-ProRule" id="PRU01131"/>
    </source>
</evidence>
<name>A0A087H008_ARAAL</name>
<evidence type="ECO:0000256" key="2">
    <source>
        <dbReference type="ARBA" id="ARBA00022723"/>
    </source>
</evidence>
<evidence type="ECO:0000313" key="8">
    <source>
        <dbReference type="Proteomes" id="UP000029120"/>
    </source>
</evidence>
<dbReference type="PANTHER" id="PTHR31260">
    <property type="entry name" value="CYSTATIN/MONELLIN SUPERFAMILY PROTEIN"/>
    <property type="match status" value="1"/>
</dbReference>
<dbReference type="OrthoDB" id="1864056at2759"/>
<evidence type="ECO:0000259" key="6">
    <source>
        <dbReference type="PROSITE" id="PS51795"/>
    </source>
</evidence>
<dbReference type="Proteomes" id="UP000029120">
    <property type="component" value="Chromosome 5"/>
</dbReference>
<reference evidence="8" key="1">
    <citation type="journal article" date="2015" name="Nat. Plants">
        <title>Genome expansion of Arabis alpina linked with retrotransposition and reduced symmetric DNA methylation.</title>
        <authorList>
            <person name="Willing E.M."/>
            <person name="Rawat V."/>
            <person name="Mandakova T."/>
            <person name="Maumus F."/>
            <person name="James G.V."/>
            <person name="Nordstroem K.J."/>
            <person name="Becker C."/>
            <person name="Warthmann N."/>
            <person name="Chica C."/>
            <person name="Szarzynska B."/>
            <person name="Zytnicki M."/>
            <person name="Albani M.C."/>
            <person name="Kiefer C."/>
            <person name="Bergonzi S."/>
            <person name="Castaings L."/>
            <person name="Mateos J.L."/>
            <person name="Berns M.C."/>
            <person name="Bujdoso N."/>
            <person name="Piofczyk T."/>
            <person name="de Lorenzo L."/>
            <person name="Barrero-Sicilia C."/>
            <person name="Mateos I."/>
            <person name="Piednoel M."/>
            <person name="Hagmann J."/>
            <person name="Chen-Min-Tao R."/>
            <person name="Iglesias-Fernandez R."/>
            <person name="Schuster S.C."/>
            <person name="Alonso-Blanco C."/>
            <person name="Roudier F."/>
            <person name="Carbonero P."/>
            <person name="Paz-Ares J."/>
            <person name="Davis S.J."/>
            <person name="Pecinka A."/>
            <person name="Quesneville H."/>
            <person name="Colot V."/>
            <person name="Lysak M.A."/>
            <person name="Weigel D."/>
            <person name="Coupland G."/>
            <person name="Schneeberger K."/>
        </authorList>
    </citation>
    <scope>NUCLEOTIDE SEQUENCE [LARGE SCALE GENOMIC DNA]</scope>
    <source>
        <strain evidence="8">cv. Pajares</strain>
    </source>
</reference>
<dbReference type="GO" id="GO:0008270">
    <property type="term" value="F:zinc ion binding"/>
    <property type="evidence" value="ECO:0007669"/>
    <property type="project" value="UniProtKB-KW"/>
</dbReference>
<keyword evidence="8" id="KW-1185">Reference proteome</keyword>
<feature type="zinc finger region" description="FLZ-type" evidence="4">
    <location>
        <begin position="55"/>
        <end position="99"/>
    </location>
</feature>
<dbReference type="AlphaFoldDB" id="A0A087H008"/>
<dbReference type="Gramene" id="KFK35460">
    <property type="protein sequence ID" value="KFK35460"/>
    <property type="gene ID" value="AALP_AA5G286900"/>
</dbReference>
<evidence type="ECO:0000256" key="3">
    <source>
        <dbReference type="ARBA" id="ARBA00022771"/>
    </source>
</evidence>
<organism evidence="7 8">
    <name type="scientific">Arabis alpina</name>
    <name type="common">Alpine rock-cress</name>
    <dbReference type="NCBI Taxonomy" id="50452"/>
    <lineage>
        <taxon>Eukaryota</taxon>
        <taxon>Viridiplantae</taxon>
        <taxon>Streptophyta</taxon>
        <taxon>Embryophyta</taxon>
        <taxon>Tracheophyta</taxon>
        <taxon>Spermatophyta</taxon>
        <taxon>Magnoliopsida</taxon>
        <taxon>eudicotyledons</taxon>
        <taxon>Gunneridae</taxon>
        <taxon>Pentapetalae</taxon>
        <taxon>rosids</taxon>
        <taxon>malvids</taxon>
        <taxon>Brassicales</taxon>
        <taxon>Brassicaceae</taxon>
        <taxon>Arabideae</taxon>
        <taxon>Arabis</taxon>
    </lineage>
</organism>
<gene>
    <name evidence="7" type="ordered locus">AALP_Aa5g286900</name>
</gene>
<dbReference type="Pfam" id="PF04776">
    <property type="entry name" value="protein_MS5"/>
    <property type="match status" value="1"/>
</dbReference>
<dbReference type="PANTHER" id="PTHR31260:SF28">
    <property type="entry name" value="CYSTATIN DOMAIN PROTEIN"/>
    <property type="match status" value="1"/>
</dbReference>
<dbReference type="InterPro" id="IPR006462">
    <property type="entry name" value="MS5"/>
</dbReference>
<feature type="domain" description="FLZ-type" evidence="6">
    <location>
        <begin position="55"/>
        <end position="99"/>
    </location>
</feature>
<dbReference type="EMBL" id="CM002873">
    <property type="protein sequence ID" value="KFK35460.1"/>
    <property type="molecule type" value="Genomic_DNA"/>
</dbReference>
<accession>A0A087H008</accession>
<sequence length="347" mass="39332">MADLTITDLVVPSKRPRGPSFSDKHPDYSEETHAGSGSGSDSFQENEIDQAHVNDFLVKCRFCKKKLTHGEHIFMYGAFGAFCSQQCRSRQMASDIFVETSQKIAQAQAKKCSKAILVFYDISDLIIAHVMIRTYPPCLGLVTLYARMGLHRYNFLEETNYEFVAVKFYNQTRHAGAGSYYITFDAKDPAADEYPTFQTRLTNSERQANDDWITLYLKLEVAPTHGDPDHSTLRIVNVAMDARVYAKGDGRLNSINATIYISYKDLCEKRVGKDFDRIAVVKSSYNHKSGCFTLLGRNLSIKTLPKEPPLGQNLSTETLPKRRKLRMTTGRRLWYKALMDLSNDLGD</sequence>
<comment type="similarity">
    <text evidence="1">Belongs to the FLZ family.</text>
</comment>
<dbReference type="InterPro" id="IPR007650">
    <property type="entry name" value="Zf-FLZ_dom"/>
</dbReference>
<dbReference type="PROSITE" id="PS51795">
    <property type="entry name" value="ZF_FLZ"/>
    <property type="match status" value="1"/>
</dbReference>
<feature type="region of interest" description="Disordered" evidence="5">
    <location>
        <begin position="11"/>
        <end position="44"/>
    </location>
</feature>
<feature type="compositionally biased region" description="Basic and acidic residues" evidence="5">
    <location>
        <begin position="22"/>
        <end position="33"/>
    </location>
</feature>